<evidence type="ECO:0000313" key="3">
    <source>
        <dbReference type="EMBL" id="CAF1066309.1"/>
    </source>
</evidence>
<feature type="region of interest" description="Disordered" evidence="1">
    <location>
        <begin position="1"/>
        <end position="99"/>
    </location>
</feature>
<keyword evidence="2" id="KW-0812">Transmembrane</keyword>
<accession>A0A814LKJ8</accession>
<feature type="compositionally biased region" description="Basic and acidic residues" evidence="1">
    <location>
        <begin position="53"/>
        <end position="65"/>
    </location>
</feature>
<comment type="caution">
    <text evidence="3">The sequence shown here is derived from an EMBL/GenBank/DDBJ whole genome shotgun (WGS) entry which is preliminary data.</text>
</comment>
<dbReference type="Proteomes" id="UP000663845">
    <property type="component" value="Unassembled WGS sequence"/>
</dbReference>
<keyword evidence="2" id="KW-1133">Transmembrane helix</keyword>
<evidence type="ECO:0000313" key="4">
    <source>
        <dbReference type="Proteomes" id="UP000663845"/>
    </source>
</evidence>
<feature type="compositionally biased region" description="Basic residues" evidence="1">
    <location>
        <begin position="9"/>
        <end position="21"/>
    </location>
</feature>
<feature type="compositionally biased region" description="Acidic residues" evidence="1">
    <location>
        <begin position="66"/>
        <end position="75"/>
    </location>
</feature>
<dbReference type="AlphaFoldDB" id="A0A814LKJ8"/>
<gene>
    <name evidence="3" type="ORF">JYZ213_LOCUS19504</name>
</gene>
<feature type="compositionally biased region" description="Basic and acidic residues" evidence="1">
    <location>
        <begin position="150"/>
        <end position="161"/>
    </location>
</feature>
<reference evidence="3" key="1">
    <citation type="submission" date="2021-02" db="EMBL/GenBank/DDBJ databases">
        <authorList>
            <person name="Nowell W R."/>
        </authorList>
    </citation>
    <scope>NUCLEOTIDE SEQUENCE</scope>
</reference>
<feature type="region of interest" description="Disordered" evidence="1">
    <location>
        <begin position="136"/>
        <end position="175"/>
    </location>
</feature>
<evidence type="ECO:0000256" key="2">
    <source>
        <dbReference type="SAM" id="Phobius"/>
    </source>
</evidence>
<feature type="compositionally biased region" description="Polar residues" evidence="1">
    <location>
        <begin position="22"/>
        <end position="38"/>
    </location>
</feature>
<keyword evidence="2" id="KW-0472">Membrane</keyword>
<evidence type="ECO:0000256" key="1">
    <source>
        <dbReference type="SAM" id="MobiDB-lite"/>
    </source>
</evidence>
<feature type="transmembrane region" description="Helical" evidence="2">
    <location>
        <begin position="314"/>
        <end position="341"/>
    </location>
</feature>
<name>A0A814LKJ8_9BILA</name>
<organism evidence="3 4">
    <name type="scientific">Adineta steineri</name>
    <dbReference type="NCBI Taxonomy" id="433720"/>
    <lineage>
        <taxon>Eukaryota</taxon>
        <taxon>Metazoa</taxon>
        <taxon>Spiralia</taxon>
        <taxon>Gnathifera</taxon>
        <taxon>Rotifera</taxon>
        <taxon>Eurotatoria</taxon>
        <taxon>Bdelloidea</taxon>
        <taxon>Adinetida</taxon>
        <taxon>Adinetidae</taxon>
        <taxon>Adineta</taxon>
    </lineage>
</organism>
<proteinExistence type="predicted"/>
<protein>
    <submittedName>
        <fullName evidence="3">Uncharacterized protein</fullName>
    </submittedName>
</protein>
<sequence>MSTPFAHTHISHLTRMKRRRSQSLTLPNVDQQDTPGQSTKRKHFLAQLRKEHRKQENNQDSKNEEQTSDDDDDEHEPVVTRVPGAHTSMSKKKQTSSSTAISVSVKQQMSSTLLKALTAQDQDEFQPTVTRISGISRTASMKKHTSSTATKKETTSTKKETTTTTHKTTYQQENEENYDYNSDVNRISSESTKSLKQQPSITAGKNSMTNLPQIYQNSMTNVPQIYQNPNAASPVSYHDIDFTSSQTSDNPYATSSTNIMSKSDQFDQEFHLGDSKDHARRNDAKDHGSIKINGREKYYNVSGGKQPTKSSASYMTAIIAIIVGVIAFALGLTAFILVLMLRSTVYASLTTNSTQTSSSGTFPSSCSSYTTLNDPTRGVTAPGYALGCDNTAPFLNRTAPVWIRFMGTGGTTLPLTPPGLNLCGSTGTGWYAGAMPSSGAMVNGTVCFNWDTAVCRYSSFISVVNCGSFYIYNLPPAPACMMRYCTI</sequence>
<dbReference type="EMBL" id="CAJNOG010000198">
    <property type="protein sequence ID" value="CAF1066309.1"/>
    <property type="molecule type" value="Genomic_DNA"/>
</dbReference>